<dbReference type="PROSITE" id="PS50011">
    <property type="entry name" value="PROTEIN_KINASE_DOM"/>
    <property type="match status" value="1"/>
</dbReference>
<dbReference type="GO" id="GO:0005524">
    <property type="term" value="F:ATP binding"/>
    <property type="evidence" value="ECO:0007669"/>
    <property type="project" value="InterPro"/>
</dbReference>
<comment type="caution">
    <text evidence="3">The sequence shown here is derived from an EMBL/GenBank/DDBJ whole genome shotgun (WGS) entry which is preliminary data.</text>
</comment>
<keyword evidence="4" id="KW-1185">Reference proteome</keyword>
<dbReference type="GO" id="GO:0004672">
    <property type="term" value="F:protein kinase activity"/>
    <property type="evidence" value="ECO:0007669"/>
    <property type="project" value="InterPro"/>
</dbReference>
<dbReference type="InterPro" id="IPR011009">
    <property type="entry name" value="Kinase-like_dom_sf"/>
</dbReference>
<gene>
    <name evidence="3" type="ORF">H2200_006036</name>
</gene>
<dbReference type="SUPFAM" id="SSF56112">
    <property type="entry name" value="Protein kinase-like (PK-like)"/>
    <property type="match status" value="1"/>
</dbReference>
<evidence type="ECO:0000313" key="4">
    <source>
        <dbReference type="Proteomes" id="UP001172673"/>
    </source>
</evidence>
<dbReference type="Proteomes" id="UP001172673">
    <property type="component" value="Unassembled WGS sequence"/>
</dbReference>
<evidence type="ECO:0000256" key="1">
    <source>
        <dbReference type="SAM" id="MobiDB-lite"/>
    </source>
</evidence>
<feature type="compositionally biased region" description="Acidic residues" evidence="1">
    <location>
        <begin position="405"/>
        <end position="422"/>
    </location>
</feature>
<dbReference type="InterPro" id="IPR000719">
    <property type="entry name" value="Prot_kinase_dom"/>
</dbReference>
<feature type="region of interest" description="Disordered" evidence="1">
    <location>
        <begin position="404"/>
        <end position="448"/>
    </location>
</feature>
<organism evidence="3 4">
    <name type="scientific">Cladophialophora chaetospira</name>
    <dbReference type="NCBI Taxonomy" id="386627"/>
    <lineage>
        <taxon>Eukaryota</taxon>
        <taxon>Fungi</taxon>
        <taxon>Dikarya</taxon>
        <taxon>Ascomycota</taxon>
        <taxon>Pezizomycotina</taxon>
        <taxon>Eurotiomycetes</taxon>
        <taxon>Chaetothyriomycetidae</taxon>
        <taxon>Chaetothyriales</taxon>
        <taxon>Herpotrichiellaceae</taxon>
        <taxon>Cladophialophora</taxon>
    </lineage>
</organism>
<name>A0AA38XAV5_9EURO</name>
<feature type="compositionally biased region" description="Polar residues" evidence="1">
    <location>
        <begin position="70"/>
        <end position="79"/>
    </location>
</feature>
<dbReference type="EMBL" id="JAPDRK010000008">
    <property type="protein sequence ID" value="KAJ9609708.1"/>
    <property type="molecule type" value="Genomic_DNA"/>
</dbReference>
<accession>A0AA38XAV5</accession>
<evidence type="ECO:0000259" key="2">
    <source>
        <dbReference type="PROSITE" id="PS50011"/>
    </source>
</evidence>
<dbReference type="AlphaFoldDB" id="A0AA38XAV5"/>
<proteinExistence type="predicted"/>
<dbReference type="Gene3D" id="1.10.510.10">
    <property type="entry name" value="Transferase(Phosphotransferase) domain 1"/>
    <property type="match status" value="1"/>
</dbReference>
<feature type="domain" description="Protein kinase" evidence="2">
    <location>
        <begin position="215"/>
        <end position="448"/>
    </location>
</feature>
<evidence type="ECO:0000313" key="3">
    <source>
        <dbReference type="EMBL" id="KAJ9609708.1"/>
    </source>
</evidence>
<protein>
    <recommendedName>
        <fullName evidence="2">Protein kinase domain-containing protein</fullName>
    </recommendedName>
</protein>
<sequence length="448" mass="50563">MPSTDEPEQRPSCQILNFFYDDDDSSALTALINGVRFHIVVDADVLRKSAPKHQLKNYLSLLRIVRSAASESASMRTSPTPAPSEKVPSENPKHLRRSDRRSSNSEGDRDSAIDVSADRKTQSKDSTPGAEVNPDTAEVDLANWILSFFEAETKEFAPTVSRDEERSLHEWYAGITYFFDLDIQEGGIAPRRLENTSELQTRIKNLVPRMRMPKYVQEMDLPWKSASDILVVSEVPEPASVHPGLVRVGDELQFFKPVDPSQPQTTKREIKVLERVARLDLQGKIRIPTLLGLVAYENSSTEIMGLLMTAISNPRPLTTLLSSEVPEAQRLRWADESKDMVKFIHEHGLIWGDAKADNFIVDENEDLWMIDFGGSYTEGWIDPEIAETKDGDKMGVEKVVNALVDPDENTFDPEDEDADDSDYAPARKRRRDPTEDPEKSNHKKSRRG</sequence>
<feature type="compositionally biased region" description="Basic and acidic residues" evidence="1">
    <location>
        <begin position="100"/>
        <end position="123"/>
    </location>
</feature>
<reference evidence="3" key="1">
    <citation type="submission" date="2022-10" db="EMBL/GenBank/DDBJ databases">
        <title>Culturing micro-colonial fungi from biological soil crusts in the Mojave desert and describing Neophaeococcomyces mojavensis, and introducing the new genera and species Taxawa tesnikishii.</title>
        <authorList>
            <person name="Kurbessoian T."/>
            <person name="Stajich J.E."/>
        </authorList>
    </citation>
    <scope>NUCLEOTIDE SEQUENCE</scope>
    <source>
        <strain evidence="3">TK_41</strain>
    </source>
</reference>
<feature type="region of interest" description="Disordered" evidence="1">
    <location>
        <begin position="70"/>
        <end position="135"/>
    </location>
</feature>